<gene>
    <name evidence="2" type="ORF">GCM10010446_20720</name>
</gene>
<evidence type="ECO:0000313" key="2">
    <source>
        <dbReference type="EMBL" id="GAA2935542.1"/>
    </source>
</evidence>
<sequence>MPDIRMHTTPDGPAALVEVAPGPSVDAEAGQVHIGARGSAYVPLVATPAQARELAAALVRAAEAAEAQAEDTYPTVRAGELRRGDVRGGERALTVDRVRSDGDTVHVTWTSDAGRHWTQSYPADAEIGLRRRA</sequence>
<name>A0ABP6JJJ3_9ACTN</name>
<feature type="region of interest" description="Disordered" evidence="1">
    <location>
        <begin position="66"/>
        <end position="85"/>
    </location>
</feature>
<accession>A0ABP6JJJ3</accession>
<evidence type="ECO:0000313" key="3">
    <source>
        <dbReference type="Proteomes" id="UP001500403"/>
    </source>
</evidence>
<keyword evidence="3" id="KW-1185">Reference proteome</keyword>
<dbReference type="RefSeq" id="WP_344493681.1">
    <property type="nucleotide sequence ID" value="NZ_BAAAUD010000020.1"/>
</dbReference>
<organism evidence="2 3">
    <name type="scientific">Streptomyces enissocaesilis</name>
    <dbReference type="NCBI Taxonomy" id="332589"/>
    <lineage>
        <taxon>Bacteria</taxon>
        <taxon>Bacillati</taxon>
        <taxon>Actinomycetota</taxon>
        <taxon>Actinomycetes</taxon>
        <taxon>Kitasatosporales</taxon>
        <taxon>Streptomycetaceae</taxon>
        <taxon>Streptomyces</taxon>
        <taxon>Streptomyces rochei group</taxon>
    </lineage>
</organism>
<dbReference type="Proteomes" id="UP001500403">
    <property type="component" value="Unassembled WGS sequence"/>
</dbReference>
<reference evidence="3" key="1">
    <citation type="journal article" date="2019" name="Int. J. Syst. Evol. Microbiol.">
        <title>The Global Catalogue of Microorganisms (GCM) 10K type strain sequencing project: providing services to taxonomists for standard genome sequencing and annotation.</title>
        <authorList>
            <consortium name="The Broad Institute Genomics Platform"/>
            <consortium name="The Broad Institute Genome Sequencing Center for Infectious Disease"/>
            <person name="Wu L."/>
            <person name="Ma J."/>
        </authorList>
    </citation>
    <scope>NUCLEOTIDE SEQUENCE [LARGE SCALE GENOMIC DNA]</scope>
    <source>
        <strain evidence="3">JCM 9088</strain>
    </source>
</reference>
<protein>
    <submittedName>
        <fullName evidence="2">Uncharacterized protein</fullName>
    </submittedName>
</protein>
<comment type="caution">
    <text evidence="2">The sequence shown here is derived from an EMBL/GenBank/DDBJ whole genome shotgun (WGS) entry which is preliminary data.</text>
</comment>
<proteinExistence type="predicted"/>
<dbReference type="EMBL" id="BAAAUD010000020">
    <property type="protein sequence ID" value="GAA2935542.1"/>
    <property type="molecule type" value="Genomic_DNA"/>
</dbReference>
<evidence type="ECO:0000256" key="1">
    <source>
        <dbReference type="SAM" id="MobiDB-lite"/>
    </source>
</evidence>